<dbReference type="EMBL" id="KI545895">
    <property type="protein sequence ID" value="EST04547.1"/>
    <property type="molecule type" value="Genomic_DNA"/>
</dbReference>
<dbReference type="GeneID" id="27422349"/>
<gene>
    <name evidence="2" type="ORF">PSEUBRA_SCAF9g01328</name>
</gene>
<sequence length="289" mass="32104">MGRPRSSFLPGRARTQARKRTARVDSFLVKHYTLFNSLARYAEDGPSALPESPRNQASASIRQAALRARRLAHVNKDRPGGGSSNYTWPLPFPQLPAYSQEPKEHLNELVDQIVKETFEADYAKFRSWRWASQHRISKKHLEQIIVDPTEVEESAVAAKALVETVLGRFVSAVEKGEIGASKAFAKRSSTSTESLGSASAADAGQQEVGGVTAASADTPLDADPDLDDEELDEEIWGDDRSAMNWTELLDYLQTTAGTSKTSQWRNWHLLDAIAKTRQRCEELFGREDS</sequence>
<accession>V5GEW9</accession>
<dbReference type="RefSeq" id="XP_016289536.1">
    <property type="nucleotide sequence ID" value="XM_016439632.1"/>
</dbReference>
<feature type="region of interest" description="Disordered" evidence="1">
    <location>
        <begin position="1"/>
        <end position="21"/>
    </location>
</feature>
<name>V5GEW9_KALBG</name>
<feature type="region of interest" description="Disordered" evidence="1">
    <location>
        <begin position="195"/>
        <end position="226"/>
    </location>
</feature>
<evidence type="ECO:0000313" key="3">
    <source>
        <dbReference type="Proteomes" id="UP000019377"/>
    </source>
</evidence>
<dbReference type="STRING" id="1365824.V5GEW9"/>
<dbReference type="eggNOG" id="ENOG502RADW">
    <property type="taxonomic scope" value="Eukaryota"/>
</dbReference>
<dbReference type="OrthoDB" id="2555777at2759"/>
<dbReference type="AlphaFoldDB" id="V5GEW9"/>
<evidence type="ECO:0000313" key="2">
    <source>
        <dbReference type="EMBL" id="EST04547.1"/>
    </source>
</evidence>
<protein>
    <submittedName>
        <fullName evidence="2">Uncharacterized protein</fullName>
    </submittedName>
</protein>
<keyword evidence="3" id="KW-1185">Reference proteome</keyword>
<organism evidence="2 3">
    <name type="scientific">Kalmanozyma brasiliensis (strain GHG001)</name>
    <name type="common">Yeast</name>
    <name type="synonym">Pseudozyma brasiliensis</name>
    <dbReference type="NCBI Taxonomy" id="1365824"/>
    <lineage>
        <taxon>Eukaryota</taxon>
        <taxon>Fungi</taxon>
        <taxon>Dikarya</taxon>
        <taxon>Basidiomycota</taxon>
        <taxon>Ustilaginomycotina</taxon>
        <taxon>Ustilaginomycetes</taxon>
        <taxon>Ustilaginales</taxon>
        <taxon>Ustilaginaceae</taxon>
        <taxon>Kalmanozyma</taxon>
    </lineage>
</organism>
<dbReference type="OMA" id="RNWHLLD"/>
<evidence type="ECO:0000256" key="1">
    <source>
        <dbReference type="SAM" id="MobiDB-lite"/>
    </source>
</evidence>
<dbReference type="Proteomes" id="UP000019377">
    <property type="component" value="Unassembled WGS sequence"/>
</dbReference>
<reference evidence="3" key="1">
    <citation type="journal article" date="2013" name="Genome Announc.">
        <title>Draft genome sequence of Pseudozyma brasiliensis sp. nov. strain GHG001, a high producer of endo-1,4-xylanase isolated from an insect pest of sugarcane.</title>
        <authorList>
            <person name="Oliveira J.V.D.C."/>
            <person name="dos Santos R.A.C."/>
            <person name="Borges T.A."/>
            <person name="Riano-Pachon D.M."/>
            <person name="Goldman G.H."/>
        </authorList>
    </citation>
    <scope>NUCLEOTIDE SEQUENCE [LARGE SCALE GENOMIC DNA]</scope>
    <source>
        <strain evidence="3">GHG001</strain>
    </source>
</reference>
<proteinExistence type="predicted"/>
<dbReference type="HOGENOM" id="CLU_1074099_0_0_1"/>